<feature type="active site" description="Proton donor/acceptor" evidence="3">
    <location>
        <position position="156"/>
    </location>
</feature>
<dbReference type="PANTHER" id="PTHR12128">
    <property type="entry name" value="DIHYDRODIPICOLINATE SYNTHASE"/>
    <property type="match status" value="1"/>
</dbReference>
<dbReference type="GO" id="GO:0008840">
    <property type="term" value="F:4-hydroxy-tetrahydrodipicolinate synthase activity"/>
    <property type="evidence" value="ECO:0007669"/>
    <property type="project" value="TreeGrafter"/>
</dbReference>
<accession>A0A084G494</accession>
<gene>
    <name evidence="5" type="ORF">SAPIO_CDS6207</name>
</gene>
<dbReference type="OrthoDB" id="191315at2759"/>
<dbReference type="HOGENOM" id="CLU_049343_0_2_1"/>
<dbReference type="PANTHER" id="PTHR12128:SF66">
    <property type="entry name" value="4-HYDROXY-2-OXOGLUTARATE ALDOLASE, MITOCHONDRIAL"/>
    <property type="match status" value="1"/>
</dbReference>
<dbReference type="CDD" id="cd00408">
    <property type="entry name" value="DHDPS-like"/>
    <property type="match status" value="1"/>
</dbReference>
<keyword evidence="6" id="KW-1185">Reference proteome</keyword>
<dbReference type="GO" id="GO:0008700">
    <property type="term" value="F:(R,S)-4-hydroxy-2-oxoglutarate aldolase activity"/>
    <property type="evidence" value="ECO:0007669"/>
    <property type="project" value="UniProtKB-EC"/>
</dbReference>
<evidence type="ECO:0000256" key="3">
    <source>
        <dbReference type="PIRSR" id="PIRSR001365-1"/>
    </source>
</evidence>
<dbReference type="OMA" id="FHFAMNE"/>
<dbReference type="VEuPathDB" id="FungiDB:SAPIO_CDS6207"/>
<comment type="caution">
    <text evidence="5">The sequence shown here is derived from an EMBL/GenBank/DDBJ whole genome shotgun (WGS) entry which is preliminary data.</text>
</comment>
<dbReference type="KEGG" id="sapo:SAPIO_CDS6207"/>
<dbReference type="RefSeq" id="XP_016641955.1">
    <property type="nucleotide sequence ID" value="XM_016788374.1"/>
</dbReference>
<dbReference type="InterPro" id="IPR002220">
    <property type="entry name" value="DapA-like"/>
</dbReference>
<evidence type="ECO:0000256" key="4">
    <source>
        <dbReference type="PIRSR" id="PIRSR001365-2"/>
    </source>
</evidence>
<protein>
    <submittedName>
        <fullName evidence="5">4-hydroxy-2-oxoglutarate aldolase</fullName>
        <ecNumber evidence="5">4.1.3.16</ecNumber>
    </submittedName>
</protein>
<feature type="binding site" evidence="4">
    <location>
        <position position="228"/>
    </location>
    <ligand>
        <name>pyruvate</name>
        <dbReference type="ChEBI" id="CHEBI:15361"/>
    </ligand>
</feature>
<dbReference type="PRINTS" id="PR00146">
    <property type="entry name" value="DHPICSNTHASE"/>
</dbReference>
<evidence type="ECO:0000256" key="2">
    <source>
        <dbReference type="PIRNR" id="PIRNR001365"/>
    </source>
</evidence>
<evidence type="ECO:0000313" key="6">
    <source>
        <dbReference type="Proteomes" id="UP000028545"/>
    </source>
</evidence>
<dbReference type="AlphaFoldDB" id="A0A084G494"/>
<reference evidence="5 6" key="1">
    <citation type="journal article" date="2014" name="Genome Announc.">
        <title>Draft genome sequence of the pathogenic fungus Scedosporium apiospermum.</title>
        <authorList>
            <person name="Vandeputte P."/>
            <person name="Ghamrawi S."/>
            <person name="Rechenmann M."/>
            <person name="Iltis A."/>
            <person name="Giraud S."/>
            <person name="Fleury M."/>
            <person name="Thornton C."/>
            <person name="Delhaes L."/>
            <person name="Meyer W."/>
            <person name="Papon N."/>
            <person name="Bouchara J.P."/>
        </authorList>
    </citation>
    <scope>NUCLEOTIDE SEQUENCE [LARGE SCALE GENOMIC DNA]</scope>
    <source>
        <strain evidence="5 6">IHEM 14462</strain>
    </source>
</reference>
<organism evidence="5 6">
    <name type="scientific">Pseudallescheria apiosperma</name>
    <name type="common">Scedosporium apiospermum</name>
    <dbReference type="NCBI Taxonomy" id="563466"/>
    <lineage>
        <taxon>Eukaryota</taxon>
        <taxon>Fungi</taxon>
        <taxon>Dikarya</taxon>
        <taxon>Ascomycota</taxon>
        <taxon>Pezizomycotina</taxon>
        <taxon>Sordariomycetes</taxon>
        <taxon>Hypocreomycetidae</taxon>
        <taxon>Microascales</taxon>
        <taxon>Microascaceae</taxon>
        <taxon>Scedosporium</taxon>
    </lineage>
</organism>
<proteinExistence type="inferred from homology"/>
<comment type="similarity">
    <text evidence="2">Belongs to the DapA family.</text>
</comment>
<dbReference type="SUPFAM" id="SSF51569">
    <property type="entry name" value="Aldolase"/>
    <property type="match status" value="1"/>
</dbReference>
<name>A0A084G494_PSEDA</name>
<dbReference type="EMBL" id="JOWA01000101">
    <property type="protein sequence ID" value="KEZ42156.1"/>
    <property type="molecule type" value="Genomic_DNA"/>
</dbReference>
<dbReference type="Gene3D" id="3.20.20.70">
    <property type="entry name" value="Aldolase class I"/>
    <property type="match status" value="1"/>
</dbReference>
<keyword evidence="1 2" id="KW-0456">Lyase</keyword>
<feature type="active site" description="Schiff-base intermediate with substrate" evidence="3">
    <location>
        <position position="185"/>
    </location>
</feature>
<dbReference type="GeneID" id="27725279"/>
<evidence type="ECO:0000313" key="5">
    <source>
        <dbReference type="EMBL" id="KEZ42156.1"/>
    </source>
</evidence>
<dbReference type="SMART" id="SM01130">
    <property type="entry name" value="DHDPS"/>
    <property type="match status" value="1"/>
</dbReference>
<sequence length="328" mass="35362">MGAAGTNGTAAVPRPFPPGVHVPSLTWFEGTRDQEIDWVIQKKHFQFLVESGVHGIVIAGTNGEAVTLSADEKTQLLRTARKIAIENGRPDLPITLGCSGQSTREVIAETKLAAAAGADFVLVLVPSYFHFAMDDDAIVAFFLELADSSPLPIVIYNFPGVVSGLNLNSDMLATLGKHPSIVAVKLTCGGIAKVARVRAVFGPETFSALAGQSDWLVPALSVGGTGVITGVANLYPRFCIKIYDLYLSGKTQEAEALQIKLAQMEWGFGKGGINGTKWVVAKYLGYPLEGCHCRRPYPEYSDPKKQAWIDDTVRQLEEDEKKLRASKA</sequence>
<dbReference type="Proteomes" id="UP000028545">
    <property type="component" value="Unassembled WGS sequence"/>
</dbReference>
<dbReference type="Pfam" id="PF00701">
    <property type="entry name" value="DHDPS"/>
    <property type="match status" value="1"/>
</dbReference>
<dbReference type="PIRSF" id="PIRSF001365">
    <property type="entry name" value="DHDPS"/>
    <property type="match status" value="1"/>
</dbReference>
<dbReference type="EC" id="4.1.3.16" evidence="5"/>
<evidence type="ECO:0000256" key="1">
    <source>
        <dbReference type="ARBA" id="ARBA00023239"/>
    </source>
</evidence>
<dbReference type="InterPro" id="IPR013785">
    <property type="entry name" value="Aldolase_TIM"/>
</dbReference>